<dbReference type="AlphaFoldDB" id="A0A1I8MUY3"/>
<dbReference type="EnsemblMetazoa" id="MDOA008699-RA">
    <property type="protein sequence ID" value="MDOA008699-PA"/>
    <property type="gene ID" value="MDOA008699"/>
</dbReference>
<dbReference type="InterPro" id="IPR013087">
    <property type="entry name" value="Znf_C2H2_type"/>
</dbReference>
<dbReference type="InterPro" id="IPR012934">
    <property type="entry name" value="Znf_AD"/>
</dbReference>
<dbReference type="RefSeq" id="XP_058981779.1">
    <property type="nucleotide sequence ID" value="XM_059125796.1"/>
</dbReference>
<reference evidence="14" key="2">
    <citation type="submission" date="2025-04" db="UniProtKB">
        <authorList>
            <consortium name="RefSeq"/>
        </authorList>
    </citation>
    <scope>IDENTIFICATION</scope>
    <source>
        <strain evidence="14 15">Aabys</strain>
        <tissue evidence="15">Whole body</tissue>
    </source>
</reference>
<dbReference type="VEuPathDB" id="VectorBase:MDOMA2_014087"/>
<keyword evidence="13" id="KW-1185">Reference proteome</keyword>
<feature type="region of interest" description="Disordered" evidence="10">
    <location>
        <begin position="132"/>
        <end position="170"/>
    </location>
</feature>
<reference evidence="12" key="1">
    <citation type="submission" date="2020-05" db="UniProtKB">
        <authorList>
            <consortium name="EnsemblMetazoa"/>
        </authorList>
    </citation>
    <scope>IDENTIFICATION</scope>
    <source>
        <strain evidence="12">Aabys</strain>
    </source>
</reference>
<evidence type="ECO:0000256" key="2">
    <source>
        <dbReference type="ARBA" id="ARBA00022723"/>
    </source>
</evidence>
<keyword evidence="4 9" id="KW-0863">Zinc-finger</keyword>
<feature type="domain" description="C2H2-type" evidence="11">
    <location>
        <begin position="431"/>
        <end position="459"/>
    </location>
</feature>
<dbReference type="eggNOG" id="KOG1721">
    <property type="taxonomic scope" value="Eukaryota"/>
</dbReference>
<dbReference type="SMART" id="SM00355">
    <property type="entry name" value="ZnF_C2H2"/>
    <property type="match status" value="9"/>
</dbReference>
<name>A0A1I8MUY3_MUSDO</name>
<accession>A0A1I8MUY3</accession>
<keyword evidence="2" id="KW-0479">Metal-binding</keyword>
<proteinExistence type="predicted"/>
<evidence type="ECO:0000256" key="9">
    <source>
        <dbReference type="PROSITE-ProRule" id="PRU00042"/>
    </source>
</evidence>
<dbReference type="Pfam" id="PF00096">
    <property type="entry name" value="zf-C2H2"/>
    <property type="match status" value="1"/>
</dbReference>
<dbReference type="GO" id="GO:0005634">
    <property type="term" value="C:nucleus"/>
    <property type="evidence" value="ECO:0007669"/>
    <property type="project" value="UniProtKB-SubCell"/>
</dbReference>
<dbReference type="SUPFAM" id="SSF57667">
    <property type="entry name" value="beta-beta-alpha zinc fingers"/>
    <property type="match status" value="3"/>
</dbReference>
<dbReference type="FunFam" id="3.30.160.60:FF:000100">
    <property type="entry name" value="Zinc finger 45-like"/>
    <property type="match status" value="1"/>
</dbReference>
<dbReference type="InterPro" id="IPR050636">
    <property type="entry name" value="C2H2-ZF_domain-containing"/>
</dbReference>
<organism evidence="12">
    <name type="scientific">Musca domestica</name>
    <name type="common">House fly</name>
    <dbReference type="NCBI Taxonomy" id="7370"/>
    <lineage>
        <taxon>Eukaryota</taxon>
        <taxon>Metazoa</taxon>
        <taxon>Ecdysozoa</taxon>
        <taxon>Arthropoda</taxon>
        <taxon>Hexapoda</taxon>
        <taxon>Insecta</taxon>
        <taxon>Pterygota</taxon>
        <taxon>Neoptera</taxon>
        <taxon>Endopterygota</taxon>
        <taxon>Diptera</taxon>
        <taxon>Brachycera</taxon>
        <taxon>Muscomorpha</taxon>
        <taxon>Muscoidea</taxon>
        <taxon>Muscidae</taxon>
        <taxon>Musca</taxon>
    </lineage>
</organism>
<feature type="domain" description="C2H2-type" evidence="11">
    <location>
        <begin position="311"/>
        <end position="333"/>
    </location>
</feature>
<dbReference type="EnsemblMetazoa" id="MDOA008699-RB">
    <property type="protein sequence ID" value="MDOA008699-PB"/>
    <property type="gene ID" value="MDOA008699"/>
</dbReference>
<evidence type="ECO:0000256" key="7">
    <source>
        <dbReference type="ARBA" id="ARBA00023163"/>
    </source>
</evidence>
<dbReference type="VEuPathDB" id="VectorBase:MDOA008699"/>
<feature type="domain" description="C2H2-type" evidence="11">
    <location>
        <begin position="487"/>
        <end position="515"/>
    </location>
</feature>
<dbReference type="OrthoDB" id="3565419at2759"/>
<dbReference type="KEGG" id="mde:101892553"/>
<dbReference type="SMART" id="SM00868">
    <property type="entry name" value="zf-AD"/>
    <property type="match status" value="1"/>
</dbReference>
<dbReference type="GO" id="GO:0008270">
    <property type="term" value="F:zinc ion binding"/>
    <property type="evidence" value="ECO:0007669"/>
    <property type="project" value="UniProtKB-KW"/>
</dbReference>
<dbReference type="STRING" id="7370.A0A1I8MUY3"/>
<keyword evidence="5" id="KW-0862">Zinc</keyword>
<evidence type="ECO:0000256" key="10">
    <source>
        <dbReference type="SAM" id="MobiDB-lite"/>
    </source>
</evidence>
<dbReference type="PANTHER" id="PTHR47772:SF13">
    <property type="entry name" value="GASTRULA ZINC FINGER PROTEIN XLCGF49.1-LIKE-RELATED"/>
    <property type="match status" value="1"/>
</dbReference>
<dbReference type="RefSeq" id="XP_005179369.1">
    <property type="nucleotide sequence ID" value="XM_005179312.3"/>
</dbReference>
<dbReference type="Pfam" id="PF07776">
    <property type="entry name" value="zf-AD"/>
    <property type="match status" value="1"/>
</dbReference>
<evidence type="ECO:0000256" key="1">
    <source>
        <dbReference type="ARBA" id="ARBA00004123"/>
    </source>
</evidence>
<evidence type="ECO:0000313" key="12">
    <source>
        <dbReference type="EnsemblMetazoa" id="MDOA008699-PB"/>
    </source>
</evidence>
<feature type="compositionally biased region" description="Basic and acidic residues" evidence="10">
    <location>
        <begin position="132"/>
        <end position="141"/>
    </location>
</feature>
<evidence type="ECO:0000256" key="5">
    <source>
        <dbReference type="ARBA" id="ARBA00022833"/>
    </source>
</evidence>
<keyword evidence="8" id="KW-0539">Nucleus</keyword>
<feature type="domain" description="C2H2-type" evidence="11">
    <location>
        <begin position="459"/>
        <end position="486"/>
    </location>
</feature>
<dbReference type="Proteomes" id="UP001652621">
    <property type="component" value="Unplaced"/>
</dbReference>
<gene>
    <name evidence="12" type="primary">101892553</name>
    <name evidence="14 15" type="synonym">LOC101892553</name>
</gene>
<evidence type="ECO:0000313" key="13">
    <source>
        <dbReference type="Proteomes" id="UP001652621"/>
    </source>
</evidence>
<dbReference type="Gene3D" id="3.40.1800.20">
    <property type="match status" value="1"/>
</dbReference>
<dbReference type="GeneID" id="101892553"/>
<dbReference type="Gene3D" id="3.30.160.60">
    <property type="entry name" value="Classic Zinc Finger"/>
    <property type="match status" value="4"/>
</dbReference>
<evidence type="ECO:0000259" key="11">
    <source>
        <dbReference type="PROSITE" id="PS50157"/>
    </source>
</evidence>
<evidence type="ECO:0000256" key="6">
    <source>
        <dbReference type="ARBA" id="ARBA00023015"/>
    </source>
</evidence>
<feature type="domain" description="C2H2-type" evidence="11">
    <location>
        <begin position="280"/>
        <end position="308"/>
    </location>
</feature>
<sequence>MHCFVCLLDNKETLPIYGKDVLEYNISDMIDKHLNLKPYSMDGSEICVDCWNKLTDFHEYYENVRTAHEQLETISTKSKDHGHDSIIVKEEFQVISPNNSISNVIGTEDMLTGDPFLSIDLPSHDTHGVKEQLTENGRQEQDEKDIESENSTTHCWAADTESDDSEDSKPLANVSRELQENNTKQSEVIQIREKRLTRKNTPKQRKCHLLLEQNEQLIKKHIHMLCQICNYICDDFKNVIAHYKAKHTDTKPHIICCDRKLDCPSDVLQHAYYHEDPNYFKCNECGRSYKNNSSLKDHYRRQHAPETNFTHKCDQCPRKFARKHLLEHHKSKHVPVTERSHFCDICVPRKAFATEYILQIHVKNRHYKPVNVCHVCAKEIHDKQAFEKHVRSHFETSGPRIKCPREGCERWLKDKDNLRQHLRRFHDTKQYKCPQCERICKNKHSLTCHLNFTHNTQEYTCEECHKNFKSQQTLREHMAGHAGEPLYNCPFCSRKFNSKANMYSHKKKAHPVEWKQLKVIGSK</sequence>
<keyword evidence="6" id="KW-0805">Transcription regulation</keyword>
<comment type="subcellular location">
    <subcellularLocation>
        <location evidence="1">Nucleus</location>
    </subcellularLocation>
</comment>
<evidence type="ECO:0000313" key="15">
    <source>
        <dbReference type="RefSeq" id="XP_058981779.1"/>
    </source>
</evidence>
<feature type="domain" description="C2H2-type" evidence="11">
    <location>
        <begin position="401"/>
        <end position="431"/>
    </location>
</feature>
<dbReference type="InterPro" id="IPR022755">
    <property type="entry name" value="Znf_C2H2_jaz"/>
</dbReference>
<dbReference type="SUPFAM" id="SSF57716">
    <property type="entry name" value="Glucocorticoid receptor-like (DNA-binding domain)"/>
    <property type="match status" value="1"/>
</dbReference>
<evidence type="ECO:0000313" key="14">
    <source>
        <dbReference type="RefSeq" id="XP_005179369.1"/>
    </source>
</evidence>
<dbReference type="PROSITE" id="PS00028">
    <property type="entry name" value="ZINC_FINGER_C2H2_1"/>
    <property type="match status" value="7"/>
</dbReference>
<keyword evidence="7" id="KW-0804">Transcription</keyword>
<evidence type="ECO:0000256" key="8">
    <source>
        <dbReference type="ARBA" id="ARBA00023242"/>
    </source>
</evidence>
<dbReference type="PANTHER" id="PTHR47772">
    <property type="entry name" value="ZINC FINGER PROTEIN 200"/>
    <property type="match status" value="1"/>
</dbReference>
<keyword evidence="3" id="KW-0677">Repeat</keyword>
<dbReference type="InterPro" id="IPR036236">
    <property type="entry name" value="Znf_C2H2_sf"/>
</dbReference>
<dbReference type="Pfam" id="PF12171">
    <property type="entry name" value="zf-C2H2_jaz"/>
    <property type="match status" value="1"/>
</dbReference>
<protein>
    <submittedName>
        <fullName evidence="14 15">Transcription factor grauzone</fullName>
    </submittedName>
</protein>
<evidence type="ECO:0000256" key="4">
    <source>
        <dbReference type="ARBA" id="ARBA00022771"/>
    </source>
</evidence>
<evidence type="ECO:0000256" key="3">
    <source>
        <dbReference type="ARBA" id="ARBA00022737"/>
    </source>
</evidence>
<dbReference type="PROSITE" id="PS50157">
    <property type="entry name" value="ZINC_FINGER_C2H2_2"/>
    <property type="match status" value="6"/>
</dbReference>